<dbReference type="AlphaFoldDB" id="A0A562REW0"/>
<sequence>MDKPVSGGAAPARQQQLLRVAQQLAAAAAAADWPALATVNTLLTATLPALAAQGPWTPAERAALAVLRQQHAAALQQVNAASTALGKQMQQMNTNKEGWLAYAFDNELAGTP</sequence>
<protein>
    <recommendedName>
        <fullName evidence="3">Flagellar protein FliT</fullName>
    </recommendedName>
</protein>
<evidence type="ECO:0000313" key="1">
    <source>
        <dbReference type="EMBL" id="TWI67595.1"/>
    </source>
</evidence>
<organism evidence="1 2">
    <name type="scientific">Pseudoduganella lurida</name>
    <dbReference type="NCBI Taxonomy" id="1036180"/>
    <lineage>
        <taxon>Bacteria</taxon>
        <taxon>Pseudomonadati</taxon>
        <taxon>Pseudomonadota</taxon>
        <taxon>Betaproteobacteria</taxon>
        <taxon>Burkholderiales</taxon>
        <taxon>Oxalobacteraceae</taxon>
        <taxon>Telluria group</taxon>
        <taxon>Pseudoduganella</taxon>
    </lineage>
</organism>
<name>A0A562REW0_9BURK</name>
<dbReference type="RefSeq" id="WP_145648526.1">
    <property type="nucleotide sequence ID" value="NZ_VLLB01000002.1"/>
</dbReference>
<dbReference type="EMBL" id="VLLB01000002">
    <property type="protein sequence ID" value="TWI67595.1"/>
    <property type="molecule type" value="Genomic_DNA"/>
</dbReference>
<dbReference type="Proteomes" id="UP000318431">
    <property type="component" value="Unassembled WGS sequence"/>
</dbReference>
<keyword evidence="2" id="KW-1185">Reference proteome</keyword>
<accession>A0A562REW0</accession>
<gene>
    <name evidence="1" type="ORF">IP91_01712</name>
</gene>
<dbReference type="OrthoDB" id="7061369at2"/>
<evidence type="ECO:0008006" key="3">
    <source>
        <dbReference type="Google" id="ProtNLM"/>
    </source>
</evidence>
<evidence type="ECO:0000313" key="2">
    <source>
        <dbReference type="Proteomes" id="UP000318431"/>
    </source>
</evidence>
<proteinExistence type="predicted"/>
<comment type="caution">
    <text evidence="1">The sequence shown here is derived from an EMBL/GenBank/DDBJ whole genome shotgun (WGS) entry which is preliminary data.</text>
</comment>
<reference evidence="1 2" key="1">
    <citation type="journal article" date="2015" name="Stand. Genomic Sci.">
        <title>Genomic Encyclopedia of Bacterial and Archaeal Type Strains, Phase III: the genomes of soil and plant-associated and newly described type strains.</title>
        <authorList>
            <person name="Whitman W.B."/>
            <person name="Woyke T."/>
            <person name="Klenk H.P."/>
            <person name="Zhou Y."/>
            <person name="Lilburn T.G."/>
            <person name="Beck B.J."/>
            <person name="De Vos P."/>
            <person name="Vandamme P."/>
            <person name="Eisen J.A."/>
            <person name="Garrity G."/>
            <person name="Hugenholtz P."/>
            <person name="Kyrpides N.C."/>
        </authorList>
    </citation>
    <scope>NUCLEOTIDE SEQUENCE [LARGE SCALE GENOMIC DNA]</scope>
    <source>
        <strain evidence="1 2">CGMCC 1.10822</strain>
    </source>
</reference>